<dbReference type="OrthoDB" id="25954at2"/>
<dbReference type="InterPro" id="IPR009050">
    <property type="entry name" value="Globin-like_sf"/>
</dbReference>
<protein>
    <submittedName>
        <fullName evidence="1">Hemoglobin</fullName>
    </submittedName>
</protein>
<dbReference type="GO" id="GO:0019825">
    <property type="term" value="F:oxygen binding"/>
    <property type="evidence" value="ECO:0007669"/>
    <property type="project" value="InterPro"/>
</dbReference>
<proteinExistence type="predicted"/>
<sequence length="140" mass="16169">MNQERSLKPAQKFPITSSQIDLVVAKFYARLRIHPDLAPIFANHIEDWPPHEHKISQFWHNAIGMKRGYTGNPQQTHMKARDIKTAHFAIWLAIFDEVLYDCLPRHTAQCWSELAHRIGRALKISIAQRDIPTDAPPQLS</sequence>
<dbReference type="RefSeq" id="WP_123792598.1">
    <property type="nucleotide sequence ID" value="NZ_RKQK01000002.1"/>
</dbReference>
<dbReference type="Proteomes" id="UP000269689">
    <property type="component" value="Unassembled WGS sequence"/>
</dbReference>
<dbReference type="EMBL" id="RKQK01000002">
    <property type="protein sequence ID" value="RPE67115.1"/>
    <property type="molecule type" value="Genomic_DNA"/>
</dbReference>
<keyword evidence="2" id="KW-1185">Reference proteome</keyword>
<dbReference type="GO" id="GO:0020037">
    <property type="term" value="F:heme binding"/>
    <property type="evidence" value="ECO:0007669"/>
    <property type="project" value="InterPro"/>
</dbReference>
<accession>A0A3N4UF78</accession>
<reference evidence="1 2" key="1">
    <citation type="submission" date="2018-11" db="EMBL/GenBank/DDBJ databases">
        <title>Genomic Encyclopedia of Type Strains, Phase IV (KMG-IV): sequencing the most valuable type-strain genomes for metagenomic binning, comparative biology and taxonomic classification.</title>
        <authorList>
            <person name="Goeker M."/>
        </authorList>
    </citation>
    <scope>NUCLEOTIDE SEQUENCE [LARGE SCALE GENOMIC DNA]</scope>
    <source>
        <strain evidence="1 2">DSM 104731</strain>
    </source>
</reference>
<dbReference type="SUPFAM" id="SSF46458">
    <property type="entry name" value="Globin-like"/>
    <property type="match status" value="1"/>
</dbReference>
<evidence type="ECO:0000313" key="2">
    <source>
        <dbReference type="Proteomes" id="UP000269689"/>
    </source>
</evidence>
<comment type="caution">
    <text evidence="1">The sequence shown here is derived from an EMBL/GenBank/DDBJ whole genome shotgun (WGS) entry which is preliminary data.</text>
</comment>
<dbReference type="CDD" id="cd08916">
    <property type="entry name" value="TrHb3_P"/>
    <property type="match status" value="1"/>
</dbReference>
<organism evidence="1 2">
    <name type="scientific">Pacificibacter maritimus</name>
    <dbReference type="NCBI Taxonomy" id="762213"/>
    <lineage>
        <taxon>Bacteria</taxon>
        <taxon>Pseudomonadati</taxon>
        <taxon>Pseudomonadota</taxon>
        <taxon>Alphaproteobacteria</taxon>
        <taxon>Rhodobacterales</taxon>
        <taxon>Roseobacteraceae</taxon>
        <taxon>Pacificibacter</taxon>
    </lineage>
</organism>
<evidence type="ECO:0000313" key="1">
    <source>
        <dbReference type="EMBL" id="RPE67115.1"/>
    </source>
</evidence>
<gene>
    <name evidence="1" type="ORF">EDD53_1519</name>
</gene>
<name>A0A3N4UF78_9RHOB</name>
<dbReference type="InterPro" id="IPR012292">
    <property type="entry name" value="Globin/Proto"/>
</dbReference>
<dbReference type="Gene3D" id="1.10.490.10">
    <property type="entry name" value="Globins"/>
    <property type="match status" value="1"/>
</dbReference>
<dbReference type="AlphaFoldDB" id="A0A3N4UF78"/>